<name>A0AAE3AIN4_9FIRM</name>
<dbReference type="EMBL" id="JAJEQC010000007">
    <property type="protein sequence ID" value="MCC2137092.1"/>
    <property type="molecule type" value="Genomic_DNA"/>
</dbReference>
<accession>A0AAE3AIN4</accession>
<gene>
    <name evidence="1" type="ORF">LKD31_08690</name>
</gene>
<dbReference type="InterPro" id="IPR036291">
    <property type="entry name" value="NAD(P)-bd_dom_sf"/>
</dbReference>
<evidence type="ECO:0000313" key="1">
    <source>
        <dbReference type="EMBL" id="MCC2137092.1"/>
    </source>
</evidence>
<dbReference type="Proteomes" id="UP001199424">
    <property type="component" value="Unassembled WGS sequence"/>
</dbReference>
<dbReference type="SUPFAM" id="SSF51735">
    <property type="entry name" value="NAD(P)-binding Rossmann-fold domains"/>
    <property type="match status" value="1"/>
</dbReference>
<proteinExistence type="predicted"/>
<sequence>MIKVGFIDYYLDEWHANNYVHMLHDYSNGEVEAVYAWAEIDSPEGGLTTDAWCEKYGLTRMMTQEELIEKSDVLLVLAPRDPKKHEELANLALRSGKRCYVDKTFAPDHFAAKRMLDLAEQSGTPCWSSSALRFAEEYQAADKTNIKGVNAWGPNGFEDYAIHQLEPIFMMMQAPATEVMHLINDEVYTGVLRFADGRTATLSGYAKGSPFMMNIARSTENSVLEIRSDYFRHFIEALVEFFKNGTIPAPHSETLSIISAWGALMEAEKTPGIWVKVPKD</sequence>
<evidence type="ECO:0008006" key="3">
    <source>
        <dbReference type="Google" id="ProtNLM"/>
    </source>
</evidence>
<dbReference type="AlphaFoldDB" id="A0AAE3AIN4"/>
<dbReference type="Gene3D" id="3.40.50.720">
    <property type="entry name" value="NAD(P)-binding Rossmann-like Domain"/>
    <property type="match status" value="1"/>
</dbReference>
<dbReference type="RefSeq" id="WP_308449388.1">
    <property type="nucleotide sequence ID" value="NZ_JAJEQC010000007.1"/>
</dbReference>
<comment type="caution">
    <text evidence="1">The sequence shown here is derived from an EMBL/GenBank/DDBJ whole genome shotgun (WGS) entry which is preliminary data.</text>
</comment>
<evidence type="ECO:0000313" key="2">
    <source>
        <dbReference type="Proteomes" id="UP001199424"/>
    </source>
</evidence>
<protein>
    <recommendedName>
        <fullName evidence="3">Gfo/Idh/MocA-like oxidoreductase N-terminal domain-containing protein</fullName>
    </recommendedName>
</protein>
<reference evidence="1" key="1">
    <citation type="submission" date="2021-10" db="EMBL/GenBank/DDBJ databases">
        <title>Anaerobic single-cell dispensing facilitates the cultivation of human gut bacteria.</title>
        <authorList>
            <person name="Afrizal A."/>
        </authorList>
    </citation>
    <scope>NUCLEOTIDE SEQUENCE</scope>
    <source>
        <strain evidence="1">CLA-AA-H250</strain>
    </source>
</reference>
<keyword evidence="2" id="KW-1185">Reference proteome</keyword>
<organism evidence="1 2">
    <name type="scientific">Hominenteromicrobium mulieris</name>
    <dbReference type="NCBI Taxonomy" id="2885357"/>
    <lineage>
        <taxon>Bacteria</taxon>
        <taxon>Bacillati</taxon>
        <taxon>Bacillota</taxon>
        <taxon>Clostridia</taxon>
        <taxon>Eubacteriales</taxon>
        <taxon>Oscillospiraceae</taxon>
        <taxon>Hominenteromicrobium</taxon>
    </lineage>
</organism>